<dbReference type="Proteomes" id="UP001472677">
    <property type="component" value="Unassembled WGS sequence"/>
</dbReference>
<reference evidence="1 2" key="1">
    <citation type="journal article" date="2024" name="G3 (Bethesda)">
        <title>Genome assembly of Hibiscus sabdariffa L. provides insights into metabolisms of medicinal natural products.</title>
        <authorList>
            <person name="Kim T."/>
        </authorList>
    </citation>
    <scope>NUCLEOTIDE SEQUENCE [LARGE SCALE GENOMIC DNA]</scope>
    <source>
        <strain evidence="1">TK-2024</strain>
        <tissue evidence="1">Old leaves</tissue>
    </source>
</reference>
<protein>
    <submittedName>
        <fullName evidence="1">Uncharacterized protein</fullName>
    </submittedName>
</protein>
<name>A0ABR2DV82_9ROSI</name>
<gene>
    <name evidence="1" type="ORF">V6N12_031683</name>
</gene>
<evidence type="ECO:0000313" key="1">
    <source>
        <dbReference type="EMBL" id="KAK8547546.1"/>
    </source>
</evidence>
<proteinExistence type="predicted"/>
<dbReference type="EMBL" id="JBBPBM010000022">
    <property type="protein sequence ID" value="KAK8547546.1"/>
    <property type="molecule type" value="Genomic_DNA"/>
</dbReference>
<organism evidence="1 2">
    <name type="scientific">Hibiscus sabdariffa</name>
    <name type="common">roselle</name>
    <dbReference type="NCBI Taxonomy" id="183260"/>
    <lineage>
        <taxon>Eukaryota</taxon>
        <taxon>Viridiplantae</taxon>
        <taxon>Streptophyta</taxon>
        <taxon>Embryophyta</taxon>
        <taxon>Tracheophyta</taxon>
        <taxon>Spermatophyta</taxon>
        <taxon>Magnoliopsida</taxon>
        <taxon>eudicotyledons</taxon>
        <taxon>Gunneridae</taxon>
        <taxon>Pentapetalae</taxon>
        <taxon>rosids</taxon>
        <taxon>malvids</taxon>
        <taxon>Malvales</taxon>
        <taxon>Malvaceae</taxon>
        <taxon>Malvoideae</taxon>
        <taxon>Hibiscus</taxon>
    </lineage>
</organism>
<accession>A0ABR2DV82</accession>
<evidence type="ECO:0000313" key="2">
    <source>
        <dbReference type="Proteomes" id="UP001472677"/>
    </source>
</evidence>
<comment type="caution">
    <text evidence="1">The sequence shown here is derived from an EMBL/GenBank/DDBJ whole genome shotgun (WGS) entry which is preliminary data.</text>
</comment>
<keyword evidence="2" id="KW-1185">Reference proteome</keyword>
<sequence length="159" mass="18271">MSVENPCLPIKEVQQPVEDNEIRRTPYMLCGKPQPRSSNLDVHIVSDALIPLVKASPRVSVPVCKAAIKSQFTYTVNYDKPWYPSNRAIQTLYGQWEQSYNDLRPWLKVMQKYNPGTVVELETVHVYENDQVVPGASQFHRLFWTFLLGHDTHKQGASE</sequence>